<comment type="caution">
    <text evidence="3">The sequence shown here is derived from an EMBL/GenBank/DDBJ whole genome shotgun (WGS) entry which is preliminary data.</text>
</comment>
<dbReference type="PANTHER" id="PTHR43948">
    <property type="entry name" value="DNAJ HOMOLOG SUBFAMILY B"/>
    <property type="match status" value="1"/>
</dbReference>
<dbReference type="InterPro" id="IPR018253">
    <property type="entry name" value="DnaJ_domain_CS"/>
</dbReference>
<dbReference type="Proteomes" id="UP001530293">
    <property type="component" value="Unassembled WGS sequence"/>
</dbReference>
<dbReference type="SUPFAM" id="SSF46565">
    <property type="entry name" value="Chaperone J-domain"/>
    <property type="match status" value="1"/>
</dbReference>
<dbReference type="PROSITE" id="PS00636">
    <property type="entry name" value="DNAJ_1"/>
    <property type="match status" value="1"/>
</dbReference>
<name>A0ABD3MG13_9STRA</name>
<evidence type="ECO:0000259" key="2">
    <source>
        <dbReference type="PROSITE" id="PS50076"/>
    </source>
</evidence>
<feature type="domain" description="J" evidence="2">
    <location>
        <begin position="101"/>
        <end position="193"/>
    </location>
</feature>
<feature type="region of interest" description="Disordered" evidence="1">
    <location>
        <begin position="213"/>
        <end position="239"/>
    </location>
</feature>
<accession>A0ABD3MG13</accession>
<proteinExistence type="predicted"/>
<feature type="region of interest" description="Disordered" evidence="1">
    <location>
        <begin position="401"/>
        <end position="450"/>
    </location>
</feature>
<dbReference type="CDD" id="cd06257">
    <property type="entry name" value="DnaJ"/>
    <property type="match status" value="1"/>
</dbReference>
<dbReference type="PRINTS" id="PR00625">
    <property type="entry name" value="JDOMAIN"/>
</dbReference>
<evidence type="ECO:0000313" key="4">
    <source>
        <dbReference type="Proteomes" id="UP001530293"/>
    </source>
</evidence>
<dbReference type="SUPFAM" id="SSF51110">
    <property type="entry name" value="alpha-D-mannose-specific plant lectins"/>
    <property type="match status" value="1"/>
</dbReference>
<keyword evidence="4" id="KW-1185">Reference proteome</keyword>
<dbReference type="AlphaFoldDB" id="A0ABD3MG13"/>
<gene>
    <name evidence="3" type="ORF">ACHAWU_000794</name>
</gene>
<sequence length="797" mass="90035">MTSKRCRRHRIAPLQQHRQRGLALASFVALLSIGSRRFVQVDGESRRQVDDYFLSSLFWPRSASSFSFLTLAAAASTQQHHTNNNNDSAEEETSLPARPLNYYELLNLETPDTHRRPKTKALHNRKKRAIYRSKITTSDIKKAYRKQAQLYHPDKASRHNKTLEEATSRFAEIAEAYQVLVDPVQRHEYDWELLAMEEEYEAERLLLEEEQQEVQRQQRRQQQQYGSQQHGMGSSGDDFSLYDTIKNGASNLHAWKDILNLDPWKVFEDFFFQESTMFGDNINSNSNSNAYYAGNFESSNSQQQRWAPPRVSETTIHRGYDARFGTDLYTVLRREEYSYDVNHNGEYYYQVLGQDFIAGTRVDPYTGFSMQEYYSAVTEPYFVEDGYTKLDLHGGGGSKYGNANVHYRNQPSHQPTEREASSQRASRSKLEAGESFRPADGNGGSDPWISPNGKYQAILTPSCELQLVRRQESTDADDANTIIWSSETYIPDVRAHGCYLTLNSSGKLVLSVDYGSGLDSVGNTVLWNTPLPPVVPYWHDDDDNSSQQHVTFHYYASVDDDGVIAVYRARERKSGGANGAEKQSNAKNTTTSEFIRANLQMRPILDKLGGMYHRISKASEEQGQTKAAIVWNHLRYNIGRMLSISPTYDQQSYVSSSRDECIYSTSPVGCLAPGRNAIRLTKNIARSINSHLDQFLAALTEPVSDDDYNDHGHHFSSGYESSSSDFGNEEDEDILDTLIRVTGAAGAQLGKAGSVGIHAAQLGMKRGKNVAGKVVGKMKDRLGKHSVRWGERMAEED</sequence>
<dbReference type="InterPro" id="IPR001623">
    <property type="entry name" value="DnaJ_domain"/>
</dbReference>
<dbReference type="Gene3D" id="2.90.10.10">
    <property type="entry name" value="Bulb-type lectin domain"/>
    <property type="match status" value="1"/>
</dbReference>
<organism evidence="3 4">
    <name type="scientific">Discostella pseudostelligera</name>
    <dbReference type="NCBI Taxonomy" id="259834"/>
    <lineage>
        <taxon>Eukaryota</taxon>
        <taxon>Sar</taxon>
        <taxon>Stramenopiles</taxon>
        <taxon>Ochrophyta</taxon>
        <taxon>Bacillariophyta</taxon>
        <taxon>Coscinodiscophyceae</taxon>
        <taxon>Thalassiosirophycidae</taxon>
        <taxon>Stephanodiscales</taxon>
        <taxon>Stephanodiscaceae</taxon>
        <taxon>Discostella</taxon>
    </lineage>
</organism>
<dbReference type="PROSITE" id="PS50076">
    <property type="entry name" value="DNAJ_2"/>
    <property type="match status" value="1"/>
</dbReference>
<reference evidence="3 4" key="1">
    <citation type="submission" date="2024-10" db="EMBL/GenBank/DDBJ databases">
        <title>Updated reference genomes for cyclostephanoid diatoms.</title>
        <authorList>
            <person name="Roberts W.R."/>
            <person name="Alverson A.J."/>
        </authorList>
    </citation>
    <scope>NUCLEOTIDE SEQUENCE [LARGE SCALE GENOMIC DNA]</scope>
    <source>
        <strain evidence="3 4">AJA232-27</strain>
    </source>
</reference>
<dbReference type="SMART" id="SM00271">
    <property type="entry name" value="DnaJ"/>
    <property type="match status" value="1"/>
</dbReference>
<dbReference type="PANTHER" id="PTHR43948:SF10">
    <property type="entry name" value="MRJ, ISOFORM E"/>
    <property type="match status" value="1"/>
</dbReference>
<dbReference type="Pfam" id="PF00226">
    <property type="entry name" value="DnaJ"/>
    <property type="match status" value="1"/>
</dbReference>
<dbReference type="InterPro" id="IPR036426">
    <property type="entry name" value="Bulb-type_lectin_dom_sf"/>
</dbReference>
<evidence type="ECO:0000256" key="1">
    <source>
        <dbReference type="SAM" id="MobiDB-lite"/>
    </source>
</evidence>
<dbReference type="EMBL" id="JALLBG020000200">
    <property type="protein sequence ID" value="KAL3759495.1"/>
    <property type="molecule type" value="Genomic_DNA"/>
</dbReference>
<dbReference type="Gene3D" id="1.10.287.110">
    <property type="entry name" value="DnaJ domain"/>
    <property type="match status" value="1"/>
</dbReference>
<evidence type="ECO:0000313" key="3">
    <source>
        <dbReference type="EMBL" id="KAL3759495.1"/>
    </source>
</evidence>
<protein>
    <recommendedName>
        <fullName evidence="2">J domain-containing protein</fullName>
    </recommendedName>
</protein>
<dbReference type="InterPro" id="IPR036869">
    <property type="entry name" value="J_dom_sf"/>
</dbReference>